<reference evidence="6 7" key="1">
    <citation type="submission" date="2024-09" db="EMBL/GenBank/DDBJ databases">
        <title>Genome sequencing and assembly of Phytophthora oleae, isolate VK10A, causative agent of rot of olive drupes.</title>
        <authorList>
            <person name="Conti Taguali S."/>
            <person name="Riolo M."/>
            <person name="La Spada F."/>
            <person name="Cacciola S.O."/>
            <person name="Dionisio G."/>
        </authorList>
    </citation>
    <scope>NUCLEOTIDE SEQUENCE [LARGE SCALE GENOMIC DNA]</scope>
    <source>
        <strain evidence="6 7">VK10A</strain>
    </source>
</reference>
<comment type="caution">
    <text evidence="6">The sequence shown here is derived from an EMBL/GenBank/DDBJ whole genome shotgun (WGS) entry which is preliminary data.</text>
</comment>
<dbReference type="InterPro" id="IPR002018">
    <property type="entry name" value="CarbesteraseB"/>
</dbReference>
<dbReference type="Proteomes" id="UP001632037">
    <property type="component" value="Unassembled WGS sequence"/>
</dbReference>
<dbReference type="Pfam" id="PF00135">
    <property type="entry name" value="COesterase"/>
    <property type="match status" value="1"/>
</dbReference>
<evidence type="ECO:0000313" key="7">
    <source>
        <dbReference type="Proteomes" id="UP001632037"/>
    </source>
</evidence>
<dbReference type="InterPro" id="IPR050309">
    <property type="entry name" value="Type-B_Carboxylest/Lipase"/>
</dbReference>
<dbReference type="InterPro" id="IPR029058">
    <property type="entry name" value="AB_hydrolase_fold"/>
</dbReference>
<proteinExistence type="inferred from homology"/>
<dbReference type="SUPFAM" id="SSF53474">
    <property type="entry name" value="alpha/beta-Hydrolases"/>
    <property type="match status" value="1"/>
</dbReference>
<dbReference type="Gene3D" id="3.40.50.1820">
    <property type="entry name" value="alpha/beta hydrolase"/>
    <property type="match status" value="1"/>
</dbReference>
<dbReference type="EC" id="3.1.1.-" evidence="3"/>
<feature type="domain" description="Carboxylesterase type B" evidence="5">
    <location>
        <begin position="27"/>
        <end position="496"/>
    </location>
</feature>
<evidence type="ECO:0000313" key="6">
    <source>
        <dbReference type="EMBL" id="KAL3673132.1"/>
    </source>
</evidence>
<dbReference type="InterPro" id="IPR019826">
    <property type="entry name" value="Carboxylesterase_B_AS"/>
</dbReference>
<keyword evidence="7" id="KW-1185">Reference proteome</keyword>
<organism evidence="6 7">
    <name type="scientific">Phytophthora oleae</name>
    <dbReference type="NCBI Taxonomy" id="2107226"/>
    <lineage>
        <taxon>Eukaryota</taxon>
        <taxon>Sar</taxon>
        <taxon>Stramenopiles</taxon>
        <taxon>Oomycota</taxon>
        <taxon>Peronosporomycetes</taxon>
        <taxon>Peronosporales</taxon>
        <taxon>Peronosporaceae</taxon>
        <taxon>Phytophthora</taxon>
    </lineage>
</organism>
<feature type="region of interest" description="Disordered" evidence="4">
    <location>
        <begin position="66"/>
        <end position="85"/>
    </location>
</feature>
<dbReference type="GO" id="GO:0016787">
    <property type="term" value="F:hydrolase activity"/>
    <property type="evidence" value="ECO:0007669"/>
    <property type="project" value="UniProtKB-KW"/>
</dbReference>
<dbReference type="PROSITE" id="PS00122">
    <property type="entry name" value="CARBOXYLESTERASE_B_1"/>
    <property type="match status" value="1"/>
</dbReference>
<evidence type="ECO:0000259" key="5">
    <source>
        <dbReference type="Pfam" id="PF00135"/>
    </source>
</evidence>
<evidence type="ECO:0000256" key="3">
    <source>
        <dbReference type="RuleBase" id="RU361235"/>
    </source>
</evidence>
<protein>
    <recommendedName>
        <fullName evidence="3">Carboxylic ester hydrolase</fullName>
        <ecNumber evidence="3">3.1.1.-</ecNumber>
    </recommendedName>
</protein>
<keyword evidence="2 3" id="KW-0378">Hydrolase</keyword>
<evidence type="ECO:0000256" key="4">
    <source>
        <dbReference type="SAM" id="MobiDB-lite"/>
    </source>
</evidence>
<dbReference type="PANTHER" id="PTHR11559">
    <property type="entry name" value="CARBOXYLESTERASE"/>
    <property type="match status" value="1"/>
</dbReference>
<gene>
    <name evidence="6" type="ORF">V7S43_002427</name>
</gene>
<accession>A0ABD3G4I5</accession>
<comment type="similarity">
    <text evidence="1 3">Belongs to the type-B carboxylesterase/lipase family.</text>
</comment>
<dbReference type="EMBL" id="JBIMZQ010000003">
    <property type="protein sequence ID" value="KAL3673132.1"/>
    <property type="molecule type" value="Genomic_DNA"/>
</dbReference>
<feature type="signal peptide" evidence="3">
    <location>
        <begin position="1"/>
        <end position="20"/>
    </location>
</feature>
<dbReference type="AlphaFoldDB" id="A0ABD3G4I5"/>
<feature type="chain" id="PRO_5044533589" description="Carboxylic ester hydrolase" evidence="3">
    <location>
        <begin position="21"/>
        <end position="530"/>
    </location>
</feature>
<sequence>MHPPSAFALLFLAQASFASAALYDTPISTNYGDIQGYPAFNSEPTGNIANWASITTWKNVPYAADTRGSNRWRPPQKPSAWNGTRDAEAYGPMCPGVRSDTGDYAVSEDCLNLNIWSPANSTDAKLPVMLWSTPAMATARDVLFDGGGMAGQGIVYVNYNRRDGIFGYLAHPELGEEMPTDVGVNASGTWGVLDQFAALQWVYDNIEAFGGDPAQITVAGQSAGSAATYHMVNGPLVKGLIKHAIIESGLRYPYDPLCFTLAENYITLEVAEATGESALESYNVSTVDELRDMDLDTLAADVSSWHVVLDGYALPTTYIESLTNGPANDVPIITGNTKDESGASTGTNLTVAEYKAALVTQYGEEYADKFFELYSANDTATASAAYNAHYTDTSRISSWLFANTWQQYEKSPFWTYYWDHAPPGQTQGAYHESEINYVLNNLYLTDSPWEEEDYEIATKMNGYWANFVKTGNPNDGDSYTGSDTLVNWPESSAEHNVTHHVGDGWGEVLIASTPEQIELFEEFFAAQTTF</sequence>
<name>A0ABD3G4I5_9STRA</name>
<keyword evidence="3" id="KW-0732">Signal</keyword>
<evidence type="ECO:0000256" key="1">
    <source>
        <dbReference type="ARBA" id="ARBA00005964"/>
    </source>
</evidence>
<evidence type="ECO:0000256" key="2">
    <source>
        <dbReference type="ARBA" id="ARBA00022801"/>
    </source>
</evidence>